<dbReference type="AlphaFoldDB" id="A0A4Q7DNG1"/>
<reference evidence="1 2" key="1">
    <citation type="submission" date="2018-10" db="EMBL/GenBank/DDBJ databases">
        <title>An updated phylogeny of the Alphaproteobacteria reveals that the parasitic Rickettsiales and Holosporales have independent origins.</title>
        <authorList>
            <person name="Munoz-Gomez S.A."/>
            <person name="Hess S."/>
            <person name="Burger G."/>
            <person name="Lang B.F."/>
            <person name="Susko E."/>
            <person name="Slamovits C.H."/>
            <person name="Roger A.J."/>
        </authorList>
    </citation>
    <scope>NUCLEOTIDE SEQUENCE [LARGE SCALE GENOMIC DNA]</scope>
    <source>
        <strain evidence="1">HOLO01</strain>
    </source>
</reference>
<sequence length="214" mass="24949">MIKIIVTFLSLVVMLKNDVWSMDSSETSHKEALLSPAGPAQHQHYENKYTLLELGRFINSYPHKEKVFRELQKNDVMRYELGKIPVEYFLEHVHDISTLRFPKSDFLEQIKKTEGSCCLFLAIAKIELGLENPNFEKLAKRYQLDKDEIVSNAETFGLKSFDYDFHTLPGAVLLREYGFQKKELFNLANRFDMLTLRPQILPVMTKDCACHRRA</sequence>
<dbReference type="EMBL" id="SCFB01000004">
    <property type="protein sequence ID" value="RZI46406.1"/>
    <property type="molecule type" value="Genomic_DNA"/>
</dbReference>
<dbReference type="RefSeq" id="WP_130153514.1">
    <property type="nucleotide sequence ID" value="NZ_SCFB01000004.1"/>
</dbReference>
<organism evidence="1 2">
    <name type="scientific">Candidatus Finniella inopinata</name>
    <dbReference type="NCBI Taxonomy" id="1696036"/>
    <lineage>
        <taxon>Bacteria</taxon>
        <taxon>Pseudomonadati</taxon>
        <taxon>Pseudomonadota</taxon>
        <taxon>Alphaproteobacteria</taxon>
        <taxon>Holosporales</taxon>
        <taxon>Candidatus Paracaedibacteraceae</taxon>
        <taxon>Candidatus Finniella</taxon>
    </lineage>
</organism>
<evidence type="ECO:0000313" key="1">
    <source>
        <dbReference type="EMBL" id="RZI46406.1"/>
    </source>
</evidence>
<name>A0A4Q7DNG1_9PROT</name>
<proteinExistence type="predicted"/>
<gene>
    <name evidence="1" type="ORF">EQU50_02100</name>
</gene>
<accession>A0A4Q7DNG1</accession>
<evidence type="ECO:0000313" key="2">
    <source>
        <dbReference type="Proteomes" id="UP000293550"/>
    </source>
</evidence>
<protein>
    <submittedName>
        <fullName evidence="1">Uncharacterized protein</fullName>
    </submittedName>
</protein>
<comment type="caution">
    <text evidence="1">The sequence shown here is derived from an EMBL/GenBank/DDBJ whole genome shotgun (WGS) entry which is preliminary data.</text>
</comment>
<dbReference type="Proteomes" id="UP000293550">
    <property type="component" value="Unassembled WGS sequence"/>
</dbReference>
<keyword evidence="2" id="KW-1185">Reference proteome</keyword>